<reference evidence="1 2" key="2">
    <citation type="journal article" date="2003" name="Infect. Immun.">
        <title>Characterization and pathogenic significance of Vibrio vulnificus antigens preferentially expressed in septicemic patients.</title>
        <authorList>
            <person name="Kim Y.R."/>
            <person name="Lee S.E."/>
            <person name="Kim C.M."/>
            <person name="Kim S.Y."/>
            <person name="Shin E.K."/>
            <person name="Shin D.H."/>
            <person name="Chung S.S."/>
            <person name="Choy H.E."/>
            <person name="Progulske-Fox A."/>
            <person name="Hillman J.D."/>
            <person name="Handfield M."/>
            <person name="Rhee J.H."/>
        </authorList>
    </citation>
    <scope>NUCLEOTIDE SEQUENCE [LARGE SCALE GENOMIC DNA]</scope>
    <source>
        <strain evidence="1 2">CMCP6</strain>
    </source>
</reference>
<proteinExistence type="predicted"/>
<organism evidence="1 2">
    <name type="scientific">Vibrio vulnificus (strain CMCP6)</name>
    <dbReference type="NCBI Taxonomy" id="216895"/>
    <lineage>
        <taxon>Bacteria</taxon>
        <taxon>Pseudomonadati</taxon>
        <taxon>Pseudomonadota</taxon>
        <taxon>Gammaproteobacteria</taxon>
        <taxon>Vibrionales</taxon>
        <taxon>Vibrionaceae</taxon>
        <taxon>Vibrio</taxon>
    </lineage>
</organism>
<accession>A0A3Q0MFB8</accession>
<dbReference type="AlphaFoldDB" id="A0A3Q0MFB8"/>
<reference evidence="1 2" key="3">
    <citation type="journal article" date="2011" name="Mol. Syst. Biol.">
        <title>Integrative genome-scale metabolic analysis of Vibrio vulnificus for drug targeting and discovery.</title>
        <authorList>
            <person name="Kim H.U."/>
            <person name="Kim S.Y."/>
            <person name="Jeong H."/>
            <person name="Kim T.Y."/>
            <person name="Kim J.J."/>
            <person name="Choy H.E."/>
            <person name="Yi K.Y."/>
            <person name="Rhee J.H."/>
            <person name="Lee S.Y."/>
        </authorList>
    </citation>
    <scope>NUCLEOTIDE SEQUENCE [LARGE SCALE GENOMIC DNA]</scope>
    <source>
        <strain evidence="1 2">CMCP6</strain>
    </source>
</reference>
<evidence type="ECO:0000313" key="2">
    <source>
        <dbReference type="Proteomes" id="UP000002275"/>
    </source>
</evidence>
<protein>
    <submittedName>
        <fullName evidence="1">Uncharacterized protein</fullName>
    </submittedName>
</protein>
<dbReference type="KEGG" id="vvu:VV1_3247"/>
<name>A0A3Q0MFB8_VIBVU</name>
<dbReference type="EMBL" id="AE016795">
    <property type="protein sequence ID" value="ADV91961.1"/>
    <property type="molecule type" value="Genomic_DNA"/>
</dbReference>
<gene>
    <name evidence="1" type="ordered locus">VV1_3247</name>
</gene>
<sequence>MSFSGESGLRKVGLGGIHPLTQRYCAEAKMKHKQRELLAYIELESGTVLIDIVKLTRNGRSYYFQGKRWLRNQYGLGCDDCTSESGDKLNISILSRRHAPKWIEGKVLRVSERAKERYEFWLSNGR</sequence>
<evidence type="ECO:0000313" key="1">
    <source>
        <dbReference type="EMBL" id="ADV91961.1"/>
    </source>
</evidence>
<reference evidence="2" key="1">
    <citation type="submission" date="2002-12" db="EMBL/GenBank/DDBJ databases">
        <title>Complete genome sequence of Vibrio vulnificus CMCP6.</title>
        <authorList>
            <person name="Rhee J.H."/>
            <person name="Kim S.Y."/>
            <person name="Chung S.S."/>
            <person name="Kim J.J."/>
            <person name="Moon Y.H."/>
            <person name="Jeong H."/>
            <person name="Choy H.E."/>
        </authorList>
    </citation>
    <scope>NUCLEOTIDE SEQUENCE [LARGE SCALE GENOMIC DNA]</scope>
    <source>
        <strain evidence="2">CMCP6</strain>
    </source>
</reference>
<dbReference type="Proteomes" id="UP000002275">
    <property type="component" value="Chromosome I"/>
</dbReference>